<dbReference type="EMBL" id="VUKA01000006">
    <property type="protein sequence ID" value="KAA2212755.1"/>
    <property type="molecule type" value="Genomic_DNA"/>
</dbReference>
<accession>A0A5B2TFH3</accession>
<dbReference type="EC" id="2.6.1.1" evidence="3"/>
<dbReference type="InterPro" id="IPR004839">
    <property type="entry name" value="Aminotransferase_I/II_large"/>
</dbReference>
<reference evidence="9 10" key="1">
    <citation type="journal article" date="2015" name="Int. J. Syst. Evol. Microbiol.">
        <title>Roseomonas oryzae sp. nov., isolated from paddy rhizosphere soil.</title>
        <authorList>
            <person name="Ramaprasad E.V."/>
            <person name="Sasikala Ch."/>
            <person name="Ramana Ch.V."/>
        </authorList>
    </citation>
    <scope>NUCLEOTIDE SEQUENCE [LARGE SCALE GENOMIC DNA]</scope>
    <source>
        <strain evidence="9 10">KCTC 42542</strain>
    </source>
</reference>
<dbReference type="Gene3D" id="3.40.640.10">
    <property type="entry name" value="Type I PLP-dependent aspartate aminotransferase-like (Major domain)"/>
    <property type="match status" value="1"/>
</dbReference>
<evidence type="ECO:0000313" key="10">
    <source>
        <dbReference type="Proteomes" id="UP000322110"/>
    </source>
</evidence>
<evidence type="ECO:0000256" key="2">
    <source>
        <dbReference type="ARBA" id="ARBA00007441"/>
    </source>
</evidence>
<evidence type="ECO:0000313" key="9">
    <source>
        <dbReference type="EMBL" id="KAA2212755.1"/>
    </source>
</evidence>
<organism evidence="9 10">
    <name type="scientific">Teichococcus oryzae</name>
    <dbReference type="NCBI Taxonomy" id="1608942"/>
    <lineage>
        <taxon>Bacteria</taxon>
        <taxon>Pseudomonadati</taxon>
        <taxon>Pseudomonadota</taxon>
        <taxon>Alphaproteobacteria</taxon>
        <taxon>Acetobacterales</taxon>
        <taxon>Roseomonadaceae</taxon>
        <taxon>Roseomonas</taxon>
    </lineage>
</organism>
<comment type="cofactor">
    <cofactor evidence="1">
        <name>pyridoxal 5'-phosphate</name>
        <dbReference type="ChEBI" id="CHEBI:597326"/>
    </cofactor>
</comment>
<keyword evidence="6" id="KW-0663">Pyridoxal phosphate</keyword>
<evidence type="ECO:0000256" key="3">
    <source>
        <dbReference type="ARBA" id="ARBA00012753"/>
    </source>
</evidence>
<dbReference type="OrthoDB" id="9763453at2"/>
<evidence type="ECO:0000256" key="6">
    <source>
        <dbReference type="ARBA" id="ARBA00022898"/>
    </source>
</evidence>
<dbReference type="CDD" id="cd00609">
    <property type="entry name" value="AAT_like"/>
    <property type="match status" value="1"/>
</dbReference>
<protein>
    <recommendedName>
        <fullName evidence="3">aspartate transaminase</fullName>
        <ecNumber evidence="3">2.6.1.1</ecNumber>
    </recommendedName>
</protein>
<sequence length="404" mass="44022">MSVTAPLRHTLPATPLDDLPDRIRALSLNQIAEVADLGREDPDVIKLWIGEGDLPTPPFVVEAAAAAMRAGHTRYTYAHGLPRLRQALSDYHRRHWGVEVPASRFTVTAGGMNAIMQAMQAVLSPGDEVIFPAPHWPNLAATVQVMGGVAVPVGLDRGADGGFSLRLQAIEAAITPHTRVIAINSPSNPTGWVMSKAEMVALRDLARANGLWILSDEVYNHFTYGNSIAPSFLEVCEPHDRLLVSNTFSKNWAMTGWRAGWLIFPEGLAEVFDNLSQYNTTSIPTFIQHACIAALEEGDDFIRAMVGRCRESRRVFAEGLAAIPGITVRPPEGSFYLMFSVAGETDAKALAIRLLREAKVGLAPGTAFGPEGQGQLRLCFAVDRALAREAMRRLETYFRGRAEG</sequence>
<keyword evidence="4 9" id="KW-0032">Aminotransferase</keyword>
<dbReference type="Gene3D" id="3.90.1150.10">
    <property type="entry name" value="Aspartate Aminotransferase, domain 1"/>
    <property type="match status" value="1"/>
</dbReference>
<evidence type="ECO:0000256" key="1">
    <source>
        <dbReference type="ARBA" id="ARBA00001933"/>
    </source>
</evidence>
<gene>
    <name evidence="9" type="ORF">F0Q34_13700</name>
</gene>
<keyword evidence="5 9" id="KW-0808">Transferase</keyword>
<dbReference type="GO" id="GO:0004069">
    <property type="term" value="F:L-aspartate:2-oxoglutarate aminotransferase activity"/>
    <property type="evidence" value="ECO:0007669"/>
    <property type="project" value="UniProtKB-EC"/>
</dbReference>
<dbReference type="InterPro" id="IPR015424">
    <property type="entry name" value="PyrdxlP-dep_Trfase"/>
</dbReference>
<evidence type="ECO:0000256" key="5">
    <source>
        <dbReference type="ARBA" id="ARBA00022679"/>
    </source>
</evidence>
<feature type="domain" description="Aminotransferase class I/classII large" evidence="8">
    <location>
        <begin position="43"/>
        <end position="394"/>
    </location>
</feature>
<dbReference type="SUPFAM" id="SSF53383">
    <property type="entry name" value="PLP-dependent transferases"/>
    <property type="match status" value="1"/>
</dbReference>
<dbReference type="InterPro" id="IPR015421">
    <property type="entry name" value="PyrdxlP-dep_Trfase_major"/>
</dbReference>
<comment type="similarity">
    <text evidence="2">Belongs to the class-I pyridoxal-phosphate-dependent aminotransferase family.</text>
</comment>
<proteinExistence type="inferred from homology"/>
<dbReference type="InterPro" id="IPR015422">
    <property type="entry name" value="PyrdxlP-dep_Trfase_small"/>
</dbReference>
<evidence type="ECO:0000259" key="8">
    <source>
        <dbReference type="Pfam" id="PF00155"/>
    </source>
</evidence>
<dbReference type="InterPro" id="IPR050596">
    <property type="entry name" value="AspAT/PAT-like"/>
</dbReference>
<dbReference type="RefSeq" id="WP_149812783.1">
    <property type="nucleotide sequence ID" value="NZ_VUKA01000006.1"/>
</dbReference>
<dbReference type="GO" id="GO:0030170">
    <property type="term" value="F:pyridoxal phosphate binding"/>
    <property type="evidence" value="ECO:0007669"/>
    <property type="project" value="InterPro"/>
</dbReference>
<name>A0A5B2TFH3_9PROT</name>
<comment type="catalytic activity">
    <reaction evidence="7">
        <text>L-aspartate + 2-oxoglutarate = oxaloacetate + L-glutamate</text>
        <dbReference type="Rhea" id="RHEA:21824"/>
        <dbReference type="ChEBI" id="CHEBI:16452"/>
        <dbReference type="ChEBI" id="CHEBI:16810"/>
        <dbReference type="ChEBI" id="CHEBI:29985"/>
        <dbReference type="ChEBI" id="CHEBI:29991"/>
        <dbReference type="EC" id="2.6.1.1"/>
    </reaction>
</comment>
<evidence type="ECO:0000256" key="7">
    <source>
        <dbReference type="ARBA" id="ARBA00049185"/>
    </source>
</evidence>
<dbReference type="GO" id="GO:0006520">
    <property type="term" value="P:amino acid metabolic process"/>
    <property type="evidence" value="ECO:0007669"/>
    <property type="project" value="InterPro"/>
</dbReference>
<dbReference type="NCBIfam" id="NF004770">
    <property type="entry name" value="PRK06108.1"/>
    <property type="match status" value="1"/>
</dbReference>
<dbReference type="Pfam" id="PF00155">
    <property type="entry name" value="Aminotran_1_2"/>
    <property type="match status" value="1"/>
</dbReference>
<dbReference type="PANTHER" id="PTHR46383">
    <property type="entry name" value="ASPARTATE AMINOTRANSFERASE"/>
    <property type="match status" value="1"/>
</dbReference>
<keyword evidence="10" id="KW-1185">Reference proteome</keyword>
<dbReference type="Proteomes" id="UP000322110">
    <property type="component" value="Unassembled WGS sequence"/>
</dbReference>
<evidence type="ECO:0000256" key="4">
    <source>
        <dbReference type="ARBA" id="ARBA00022576"/>
    </source>
</evidence>
<comment type="caution">
    <text evidence="9">The sequence shown here is derived from an EMBL/GenBank/DDBJ whole genome shotgun (WGS) entry which is preliminary data.</text>
</comment>
<dbReference type="AlphaFoldDB" id="A0A5B2TFH3"/>